<dbReference type="GO" id="GO:0006813">
    <property type="term" value="P:potassium ion transport"/>
    <property type="evidence" value="ECO:0007669"/>
    <property type="project" value="InterPro"/>
</dbReference>
<dbReference type="InterPro" id="IPR050721">
    <property type="entry name" value="Trk_Ktr_HKT_K-transport"/>
</dbReference>
<accession>A0A9D5M223</accession>
<dbReference type="SUPFAM" id="SSF51735">
    <property type="entry name" value="NAD(P)-binding Rossmann-fold domains"/>
    <property type="match status" value="1"/>
</dbReference>
<dbReference type="PROSITE" id="PS51201">
    <property type="entry name" value="RCK_N"/>
    <property type="match status" value="1"/>
</dbReference>
<reference evidence="3" key="1">
    <citation type="submission" date="2020-10" db="EMBL/GenBank/DDBJ databases">
        <title>ChiBAC.</title>
        <authorList>
            <person name="Zenner C."/>
            <person name="Hitch T.C.A."/>
            <person name="Clavel T."/>
        </authorList>
    </citation>
    <scope>NUCLEOTIDE SEQUENCE</scope>
    <source>
        <strain evidence="3">DSM 107454</strain>
    </source>
</reference>
<dbReference type="Proteomes" id="UP000806542">
    <property type="component" value="Unassembled WGS sequence"/>
</dbReference>
<dbReference type="GO" id="GO:0008324">
    <property type="term" value="F:monoatomic cation transmembrane transporter activity"/>
    <property type="evidence" value="ECO:0007669"/>
    <property type="project" value="InterPro"/>
</dbReference>
<organism evidence="3 4">
    <name type="scientific">Ructibacterium gallinarum</name>
    <dbReference type="NCBI Taxonomy" id="2779355"/>
    <lineage>
        <taxon>Bacteria</taxon>
        <taxon>Bacillati</taxon>
        <taxon>Bacillota</taxon>
        <taxon>Clostridia</taxon>
        <taxon>Eubacteriales</taxon>
        <taxon>Oscillospiraceae</taxon>
        <taxon>Ructibacterium</taxon>
    </lineage>
</organism>
<dbReference type="InterPro" id="IPR036291">
    <property type="entry name" value="NAD(P)-bd_dom_sf"/>
</dbReference>
<evidence type="ECO:0000313" key="4">
    <source>
        <dbReference type="Proteomes" id="UP000806542"/>
    </source>
</evidence>
<dbReference type="Gene3D" id="3.40.50.720">
    <property type="entry name" value="NAD(P)-binding Rossmann-like Domain"/>
    <property type="match status" value="1"/>
</dbReference>
<proteinExistence type="predicted"/>
<dbReference type="EMBL" id="JADCKB010000038">
    <property type="protein sequence ID" value="MBE5041167.1"/>
    <property type="molecule type" value="Genomic_DNA"/>
</dbReference>
<feature type="domain" description="RCK C-terminal" evidence="2">
    <location>
        <begin position="134"/>
        <end position="215"/>
    </location>
</feature>
<comment type="caution">
    <text evidence="3">The sequence shown here is derived from an EMBL/GenBank/DDBJ whole genome shotgun (WGS) entry which is preliminary data.</text>
</comment>
<dbReference type="InterPro" id="IPR006037">
    <property type="entry name" value="RCK_C"/>
</dbReference>
<dbReference type="InterPro" id="IPR036721">
    <property type="entry name" value="RCK_C_sf"/>
</dbReference>
<keyword evidence="4" id="KW-1185">Reference proteome</keyword>
<sequence>MKSILIVGLGRFGRHMAKKFLEQGDEVLAIEKNEERADSALSYARNVHIGDATNEDYMASLGIGNFDLCIVAIGDNFQAALETTVVMKDLGAQFIIARATRDVHKKLLLRNGADYVVYAEREMAERLAVKYGASNVFDFVELSPDYSIYEIATPSSWYGKTILEKDVRKKYQINILGFKRAGEIHMLPDTDYTFRPEDTLIIMGQNNHLKPLIKS</sequence>
<dbReference type="SUPFAM" id="SSF116726">
    <property type="entry name" value="TrkA C-terminal domain-like"/>
    <property type="match status" value="1"/>
</dbReference>
<dbReference type="PANTHER" id="PTHR43833:SF7">
    <property type="entry name" value="KTR SYSTEM POTASSIUM UPTAKE PROTEIN C"/>
    <property type="match status" value="1"/>
</dbReference>
<name>A0A9D5M223_9FIRM</name>
<dbReference type="Pfam" id="PF02254">
    <property type="entry name" value="TrkA_N"/>
    <property type="match status" value="1"/>
</dbReference>
<dbReference type="InterPro" id="IPR003148">
    <property type="entry name" value="RCK_N"/>
</dbReference>
<evidence type="ECO:0000259" key="1">
    <source>
        <dbReference type="PROSITE" id="PS51201"/>
    </source>
</evidence>
<dbReference type="Pfam" id="PF02080">
    <property type="entry name" value="TrkA_C"/>
    <property type="match status" value="1"/>
</dbReference>
<dbReference type="Gene3D" id="3.30.70.1450">
    <property type="entry name" value="Regulator of K+ conductance, C-terminal domain"/>
    <property type="match status" value="1"/>
</dbReference>
<dbReference type="RefSeq" id="WP_226393701.1">
    <property type="nucleotide sequence ID" value="NZ_JADCKB010000038.1"/>
</dbReference>
<dbReference type="AlphaFoldDB" id="A0A9D5M223"/>
<gene>
    <name evidence="3" type="ORF">INF28_11960</name>
</gene>
<evidence type="ECO:0000259" key="2">
    <source>
        <dbReference type="PROSITE" id="PS51202"/>
    </source>
</evidence>
<evidence type="ECO:0000313" key="3">
    <source>
        <dbReference type="EMBL" id="MBE5041167.1"/>
    </source>
</evidence>
<dbReference type="PANTHER" id="PTHR43833">
    <property type="entry name" value="POTASSIUM CHANNEL PROTEIN 2-RELATED-RELATED"/>
    <property type="match status" value="1"/>
</dbReference>
<feature type="domain" description="RCK N-terminal" evidence="1">
    <location>
        <begin position="1"/>
        <end position="117"/>
    </location>
</feature>
<protein>
    <submittedName>
        <fullName evidence="3">TrkA family potassium uptake protein</fullName>
    </submittedName>
</protein>
<dbReference type="PROSITE" id="PS51202">
    <property type="entry name" value="RCK_C"/>
    <property type="match status" value="1"/>
</dbReference>